<gene>
    <name evidence="8" type="ORF">TA08545</name>
</gene>
<keyword evidence="4 5" id="KW-0206">Cytoskeleton</keyword>
<dbReference type="InterPro" id="IPR042241">
    <property type="entry name" value="GCP_C_sf"/>
</dbReference>
<dbReference type="AlphaFoldDB" id="Q4U9K6"/>
<dbReference type="InterPro" id="IPR041470">
    <property type="entry name" value="GCP_N"/>
</dbReference>
<evidence type="ECO:0000259" key="7">
    <source>
        <dbReference type="Pfam" id="PF17681"/>
    </source>
</evidence>
<keyword evidence="2 5" id="KW-0963">Cytoplasm</keyword>
<evidence type="ECO:0000256" key="2">
    <source>
        <dbReference type="ARBA" id="ARBA00022490"/>
    </source>
</evidence>
<dbReference type="EMBL" id="CR940353">
    <property type="protein sequence ID" value="CAI76497.1"/>
    <property type="molecule type" value="Genomic_DNA"/>
</dbReference>
<dbReference type="KEGG" id="tan:TA08545"/>
<dbReference type="GO" id="GO:0000930">
    <property type="term" value="C:gamma-tubulin complex"/>
    <property type="evidence" value="ECO:0007669"/>
    <property type="project" value="TreeGrafter"/>
</dbReference>
<name>Q4U9K6_THEAN</name>
<dbReference type="PANTHER" id="PTHR19302:SF13">
    <property type="entry name" value="GAMMA-TUBULIN COMPLEX COMPONENT 2"/>
    <property type="match status" value="1"/>
</dbReference>
<evidence type="ECO:0000256" key="4">
    <source>
        <dbReference type="ARBA" id="ARBA00023212"/>
    </source>
</evidence>
<dbReference type="OMA" id="DFRCRSE"/>
<feature type="domain" description="Gamma tubulin complex component protein N-terminal" evidence="7">
    <location>
        <begin position="45"/>
        <end position="367"/>
    </location>
</feature>
<dbReference type="InterPro" id="IPR007259">
    <property type="entry name" value="GCP"/>
</dbReference>
<organism evidence="8 9">
    <name type="scientific">Theileria annulata</name>
    <dbReference type="NCBI Taxonomy" id="5874"/>
    <lineage>
        <taxon>Eukaryota</taxon>
        <taxon>Sar</taxon>
        <taxon>Alveolata</taxon>
        <taxon>Apicomplexa</taxon>
        <taxon>Aconoidasida</taxon>
        <taxon>Piroplasmida</taxon>
        <taxon>Theileriidae</taxon>
        <taxon>Theileria</taxon>
    </lineage>
</organism>
<evidence type="ECO:0000256" key="5">
    <source>
        <dbReference type="RuleBase" id="RU363050"/>
    </source>
</evidence>
<dbReference type="GO" id="GO:0051225">
    <property type="term" value="P:spindle assembly"/>
    <property type="evidence" value="ECO:0007669"/>
    <property type="project" value="TreeGrafter"/>
</dbReference>
<dbReference type="InterPro" id="IPR040457">
    <property type="entry name" value="GCP_C"/>
</dbReference>
<dbReference type="GO" id="GO:0031122">
    <property type="term" value="P:cytoplasmic microtubule organization"/>
    <property type="evidence" value="ECO:0007669"/>
    <property type="project" value="TreeGrafter"/>
</dbReference>
<dbReference type="GO" id="GO:0000922">
    <property type="term" value="C:spindle pole"/>
    <property type="evidence" value="ECO:0007669"/>
    <property type="project" value="InterPro"/>
</dbReference>
<keyword evidence="9" id="KW-1185">Reference proteome</keyword>
<reference evidence="8 9" key="1">
    <citation type="journal article" date="2005" name="Science">
        <title>Genome of the host-cell transforming parasite Theileria annulata compared with T. parva.</title>
        <authorList>
            <person name="Pain A."/>
            <person name="Renauld H."/>
            <person name="Berriman M."/>
            <person name="Murphy L."/>
            <person name="Yeats C.A."/>
            <person name="Weir W."/>
            <person name="Kerhornou A."/>
            <person name="Aslett M."/>
            <person name="Bishop R."/>
            <person name="Bouchier C."/>
            <person name="Cochet M."/>
            <person name="Coulson R.M.R."/>
            <person name="Cronin A."/>
            <person name="de Villiers E.P."/>
            <person name="Fraser A."/>
            <person name="Fosker N."/>
            <person name="Gardner M."/>
            <person name="Goble A."/>
            <person name="Griffiths-Jones S."/>
            <person name="Harris D.E."/>
            <person name="Katzer F."/>
            <person name="Larke N."/>
            <person name="Lord A."/>
            <person name="Maser P."/>
            <person name="McKellar S."/>
            <person name="Mooney P."/>
            <person name="Morton F."/>
            <person name="Nene V."/>
            <person name="O'Neil S."/>
            <person name="Price C."/>
            <person name="Quail M.A."/>
            <person name="Rabbinowitsch E."/>
            <person name="Rawlings N.D."/>
            <person name="Rutter S."/>
            <person name="Saunders D."/>
            <person name="Seeger K."/>
            <person name="Shah T."/>
            <person name="Squares R."/>
            <person name="Squares S."/>
            <person name="Tivey A."/>
            <person name="Walker A.R."/>
            <person name="Woodward J."/>
            <person name="Dobbelaere D.A.E."/>
            <person name="Langsley G."/>
            <person name="Rajandream M.A."/>
            <person name="McKeever D."/>
            <person name="Shiels B."/>
            <person name="Tait A."/>
            <person name="Barrell B.G."/>
            <person name="Hall N."/>
        </authorList>
    </citation>
    <scope>NUCLEOTIDE SEQUENCE [LARGE SCALE GENOMIC DNA]</scope>
    <source>
        <strain evidence="9">Ankara</strain>
    </source>
</reference>
<comment type="subcellular location">
    <subcellularLocation>
        <location evidence="5">Cytoplasm</location>
        <location evidence="5">Cytoskeleton</location>
        <location evidence="5">Microtubule organizing center</location>
    </subcellularLocation>
</comment>
<dbReference type="GO" id="GO:0051321">
    <property type="term" value="P:meiotic cell cycle"/>
    <property type="evidence" value="ECO:0007669"/>
    <property type="project" value="TreeGrafter"/>
</dbReference>
<dbReference type="Pfam" id="PF04130">
    <property type="entry name" value="GCP_C_terminal"/>
    <property type="match status" value="1"/>
</dbReference>
<dbReference type="GO" id="GO:0005874">
    <property type="term" value="C:microtubule"/>
    <property type="evidence" value="ECO:0007669"/>
    <property type="project" value="UniProtKB-KW"/>
</dbReference>
<evidence type="ECO:0000313" key="9">
    <source>
        <dbReference type="Proteomes" id="UP000001950"/>
    </source>
</evidence>
<dbReference type="GO" id="GO:0000278">
    <property type="term" value="P:mitotic cell cycle"/>
    <property type="evidence" value="ECO:0007669"/>
    <property type="project" value="TreeGrafter"/>
</dbReference>
<evidence type="ECO:0000259" key="6">
    <source>
        <dbReference type="Pfam" id="PF04130"/>
    </source>
</evidence>
<dbReference type="eggNOG" id="KOG2001">
    <property type="taxonomic scope" value="Eukaryota"/>
</dbReference>
<accession>Q4U9K6</accession>
<evidence type="ECO:0000313" key="8">
    <source>
        <dbReference type="EMBL" id="CAI76497.1"/>
    </source>
</evidence>
<feature type="domain" description="Gamma tubulin complex component C-terminal" evidence="6">
    <location>
        <begin position="499"/>
        <end position="720"/>
    </location>
</feature>
<dbReference type="Proteomes" id="UP000001950">
    <property type="component" value="Chromosome 4"/>
</dbReference>
<comment type="similarity">
    <text evidence="1 5">Belongs to the TUBGCP family.</text>
</comment>
<dbReference type="InParanoid" id="Q4U9K6"/>
<keyword evidence="3 5" id="KW-0493">Microtubule</keyword>
<dbReference type="STRING" id="5874.Q4U9K6"/>
<dbReference type="VEuPathDB" id="PiroplasmaDB:TA08545"/>
<dbReference type="GeneID" id="3863122"/>
<dbReference type="OrthoDB" id="2192946at2759"/>
<sequence>MESECALILSSVQGSFEVSDDEYDRFTEDWHSLSIKQKESNLVLDLLNVFSGLGSSFFIWSKNSENSSFDIENNPLINGNTIYNLFIIYLIYVGNEMIEVCHEILRIHFDQLTLLEFVASSYTGVICESITAEFVEILEDLQECVTRFHDIHITSFLGLQKLLNYLRPSMQTLSTLASLVTEFDSKRLIDNNSNIGVLILDSLDFRCRSEVGSKKLLLQHILNSVLDSYSLLINHYINFFNFSQVDFTDFVTDFFIKTCENYEFSPSNERDDGTGWNLCSFCREVGWPRVWVDERYVPKFLKNVAVSVLEIGVLLKLLDNKVQHHFLLDTKASGISNSNDVNFRKYKFHSVDEFALLIQNVHKNVMDEVYFGLKRNSQLLTNLKLVFDYFLLQKSYIQDIVNNFNTGGLSDLNKRLQIHVDRDWDNSPGSFRPKLYLKCDDLYNFAGALEYYSHYGRDVGSMKVETLDGLETTGFEQDNSLGEWNNSLDFRGIVLCSDIELPMRLILTDKIMYRYKLMFKLLFQLKYAEYCLNQLTQYHVRAGQLAIEPELMPRFNLQLFTLNKMQFLIKNLLRFFLVDVVSEELASFHSTNHPDLLSLYNAHEKLVNKLTESMFLTNEQVLSSLLTLILIVVKFSSEVQTFNENPTFSFVTNSVYSDTDSPNCSSDLMKNISRFLTTIENNSLNLNTLLRNPGYENMVKIASSEFDKNLKLFKAHLSASNSPLNLLI</sequence>
<evidence type="ECO:0000256" key="1">
    <source>
        <dbReference type="ARBA" id="ARBA00010337"/>
    </source>
</evidence>
<dbReference type="PANTHER" id="PTHR19302">
    <property type="entry name" value="GAMMA TUBULIN COMPLEX PROTEIN"/>
    <property type="match status" value="1"/>
</dbReference>
<dbReference type="GO" id="GO:0051011">
    <property type="term" value="F:microtubule minus-end binding"/>
    <property type="evidence" value="ECO:0007669"/>
    <property type="project" value="TreeGrafter"/>
</dbReference>
<dbReference type="Pfam" id="PF17681">
    <property type="entry name" value="GCP_N_terminal"/>
    <property type="match status" value="1"/>
</dbReference>
<dbReference type="GO" id="GO:0043015">
    <property type="term" value="F:gamma-tubulin binding"/>
    <property type="evidence" value="ECO:0007669"/>
    <property type="project" value="InterPro"/>
</dbReference>
<evidence type="ECO:0000256" key="3">
    <source>
        <dbReference type="ARBA" id="ARBA00022701"/>
    </source>
</evidence>
<dbReference type="RefSeq" id="XP_953122.1">
    <property type="nucleotide sequence ID" value="XM_948029.1"/>
</dbReference>
<dbReference type="GO" id="GO:0007020">
    <property type="term" value="P:microtubule nucleation"/>
    <property type="evidence" value="ECO:0007669"/>
    <property type="project" value="InterPro"/>
</dbReference>
<proteinExistence type="inferred from homology"/>
<protein>
    <recommendedName>
        <fullName evidence="5">Spindle pole body component</fullName>
    </recommendedName>
</protein>
<dbReference type="Gene3D" id="1.20.120.1900">
    <property type="entry name" value="Gamma-tubulin complex, C-terminal domain"/>
    <property type="match status" value="1"/>
</dbReference>